<accession>A0A0M4M901</accession>
<keyword evidence="3" id="KW-1185">Reference proteome</keyword>
<dbReference type="KEGG" id="aep:AMC99_01939"/>
<evidence type="ECO:0000313" key="3">
    <source>
        <dbReference type="Proteomes" id="UP000057938"/>
    </source>
</evidence>
<dbReference type="InterPro" id="IPR019734">
    <property type="entry name" value="TPR_rpt"/>
</dbReference>
<name>A0A0M4M901_9SPHN</name>
<reference evidence="2 3" key="1">
    <citation type="submission" date="2015-09" db="EMBL/GenBank/DDBJ databases">
        <title>Complete genome sequence of a benzo[a]pyrene-degrading bacterium Altererythrobacter epoxidivorans CGMCC 1.7731T.</title>
        <authorList>
            <person name="Li Z."/>
            <person name="Cheng H."/>
            <person name="Huo Y."/>
            <person name="Xu X."/>
        </authorList>
    </citation>
    <scope>NUCLEOTIDE SEQUENCE [LARGE SCALE GENOMIC DNA]</scope>
    <source>
        <strain evidence="2 3">CGMCC 1.7731</strain>
    </source>
</reference>
<dbReference type="STRING" id="361183.AMC99_01939"/>
<dbReference type="Proteomes" id="UP000057938">
    <property type="component" value="Chromosome"/>
</dbReference>
<dbReference type="EMBL" id="CP012669">
    <property type="protein sequence ID" value="ALE17227.1"/>
    <property type="molecule type" value="Genomic_DNA"/>
</dbReference>
<dbReference type="GO" id="GO:0008476">
    <property type="term" value="F:protein-tyrosine sulfotransferase activity"/>
    <property type="evidence" value="ECO:0007669"/>
    <property type="project" value="InterPro"/>
</dbReference>
<dbReference type="InterPro" id="IPR027417">
    <property type="entry name" value="P-loop_NTPase"/>
</dbReference>
<protein>
    <submittedName>
        <fullName evidence="2">TPR repeat</fullName>
    </submittedName>
</protein>
<dbReference type="AlphaFoldDB" id="A0A0M4M901"/>
<dbReference type="Gene3D" id="3.40.50.300">
    <property type="entry name" value="P-loop containing nucleotide triphosphate hydrolases"/>
    <property type="match status" value="1"/>
</dbReference>
<dbReference type="InterPro" id="IPR026634">
    <property type="entry name" value="TPST-like"/>
</dbReference>
<dbReference type="InterPro" id="IPR011990">
    <property type="entry name" value="TPR-like_helical_dom_sf"/>
</dbReference>
<dbReference type="SUPFAM" id="SSF52540">
    <property type="entry name" value="P-loop containing nucleoside triphosphate hydrolases"/>
    <property type="match status" value="1"/>
</dbReference>
<proteinExistence type="predicted"/>
<dbReference type="RefSeq" id="WP_061925938.1">
    <property type="nucleotide sequence ID" value="NZ_CP012669.1"/>
</dbReference>
<sequence length="484" mass="54014">MPSPKSHILDAVAALEQGERRRAAALIAQDLRAGEQTGDKWASVSKLANKIGEIDLGIEASRRFTMTEPIRLDRLLQHCGALAQIGRSEEGIALLDRLPPQAQQHPGALHFRGTIASEGGDFENAEALLRQSLKAAPTSPQGWFALTMIKTFEPGDPDFAGMAAVEPHIGTVDPLTQARYFYGMGKALVDMGEVEQGFAYYEKGAAIRRREEPYDRERHKAFAAGLIRDFTEEGMARLVPSRARQQRAIFVNGLPRSGTTLVESILASHSKVTDGAEVNLVQAAMIPTKDNSFEGAIAYQERSKSKDPWGEIAEDYHKMLRMRFPGSGLVVDKTLSQSMVMGLLLHAMPEAQIIWMRRRPEDIALSAYRAFFTSSVSWSWSMEDIAHQMKLEDQLFAHWTALFPDRIMTVQYEDMVRDPQSWIPRLLGHAGLEMEEGVLEFHKNRRKVRTASVKQVRSAISTDAIGKSEKFAAQLEPFRAAYYG</sequence>
<evidence type="ECO:0000256" key="1">
    <source>
        <dbReference type="ARBA" id="ARBA00022679"/>
    </source>
</evidence>
<gene>
    <name evidence="2" type="ORF">AMC99_01939</name>
</gene>
<dbReference type="SUPFAM" id="SSF48452">
    <property type="entry name" value="TPR-like"/>
    <property type="match status" value="1"/>
</dbReference>
<keyword evidence="1" id="KW-0808">Transferase</keyword>
<dbReference type="PANTHER" id="PTHR12788:SF10">
    <property type="entry name" value="PROTEIN-TYROSINE SULFOTRANSFERASE"/>
    <property type="match status" value="1"/>
</dbReference>
<dbReference type="Gene3D" id="1.25.40.10">
    <property type="entry name" value="Tetratricopeptide repeat domain"/>
    <property type="match status" value="1"/>
</dbReference>
<dbReference type="PANTHER" id="PTHR12788">
    <property type="entry name" value="PROTEIN-TYROSINE SULFOTRANSFERASE 2"/>
    <property type="match status" value="1"/>
</dbReference>
<dbReference type="Pfam" id="PF13181">
    <property type="entry name" value="TPR_8"/>
    <property type="match status" value="1"/>
</dbReference>
<evidence type="ECO:0000313" key="2">
    <source>
        <dbReference type="EMBL" id="ALE17227.1"/>
    </source>
</evidence>
<dbReference type="OrthoDB" id="9800698at2"/>
<dbReference type="PATRIC" id="fig|361183.4.peg.1910"/>
<dbReference type="SMART" id="SM00028">
    <property type="entry name" value="TPR"/>
    <property type="match status" value="2"/>
</dbReference>
<dbReference type="Pfam" id="PF13469">
    <property type="entry name" value="Sulfotransfer_3"/>
    <property type="match status" value="1"/>
</dbReference>
<organism evidence="2 3">
    <name type="scientific">Altererythrobacter epoxidivorans</name>
    <dbReference type="NCBI Taxonomy" id="361183"/>
    <lineage>
        <taxon>Bacteria</taxon>
        <taxon>Pseudomonadati</taxon>
        <taxon>Pseudomonadota</taxon>
        <taxon>Alphaproteobacteria</taxon>
        <taxon>Sphingomonadales</taxon>
        <taxon>Erythrobacteraceae</taxon>
        <taxon>Altererythrobacter</taxon>
    </lineage>
</organism>